<evidence type="ECO:0000259" key="8">
    <source>
        <dbReference type="Pfam" id="PF00884"/>
    </source>
</evidence>
<feature type="domain" description="Sulfatase N-terminal" evidence="8">
    <location>
        <begin position="266"/>
        <end position="560"/>
    </location>
</feature>
<evidence type="ECO:0000256" key="4">
    <source>
        <dbReference type="ARBA" id="ARBA00022692"/>
    </source>
</evidence>
<evidence type="ECO:0000256" key="2">
    <source>
        <dbReference type="ARBA" id="ARBA00004936"/>
    </source>
</evidence>
<keyword evidence="3" id="KW-1003">Cell membrane</keyword>
<dbReference type="PANTHER" id="PTHR47371:SF3">
    <property type="entry name" value="PHOSPHOGLYCEROL TRANSFERASE I"/>
    <property type="match status" value="1"/>
</dbReference>
<keyword evidence="6 7" id="KW-0472">Membrane</keyword>
<evidence type="ECO:0000256" key="1">
    <source>
        <dbReference type="ARBA" id="ARBA00004651"/>
    </source>
</evidence>
<feature type="transmembrane region" description="Helical" evidence="7">
    <location>
        <begin position="167"/>
        <end position="188"/>
    </location>
</feature>
<dbReference type="RefSeq" id="WP_311829182.1">
    <property type="nucleotide sequence ID" value="NZ_JARQAJ010000001.1"/>
</dbReference>
<dbReference type="InterPro" id="IPR050448">
    <property type="entry name" value="OpgB/LTA_synthase_biosynth"/>
</dbReference>
<dbReference type="Pfam" id="PF00884">
    <property type="entry name" value="Sulfatase"/>
    <property type="match status" value="1"/>
</dbReference>
<organism evidence="9 10">
    <name type="scientific">Enterococcus xiangfangensis</name>
    <dbReference type="NCBI Taxonomy" id="1296537"/>
    <lineage>
        <taxon>Bacteria</taxon>
        <taxon>Bacillati</taxon>
        <taxon>Bacillota</taxon>
        <taxon>Bacilli</taxon>
        <taxon>Lactobacillales</taxon>
        <taxon>Enterococcaceae</taxon>
        <taxon>Enterococcus</taxon>
    </lineage>
</organism>
<reference evidence="9" key="1">
    <citation type="submission" date="2023-03" db="EMBL/GenBank/DDBJ databases">
        <authorList>
            <person name="Shen W."/>
            <person name="Cai J."/>
        </authorList>
    </citation>
    <scope>NUCLEOTIDE SEQUENCE</scope>
    <source>
        <strain evidence="9">P66-3</strain>
    </source>
</reference>
<protein>
    <submittedName>
        <fullName evidence="9">LTA synthase family protein</fullName>
    </submittedName>
</protein>
<evidence type="ECO:0000313" key="10">
    <source>
        <dbReference type="Proteomes" id="UP001181046"/>
    </source>
</evidence>
<proteinExistence type="predicted"/>
<feature type="transmembrane region" description="Helical" evidence="7">
    <location>
        <begin position="21"/>
        <end position="43"/>
    </location>
</feature>
<evidence type="ECO:0000256" key="7">
    <source>
        <dbReference type="SAM" id="Phobius"/>
    </source>
</evidence>
<dbReference type="InterPro" id="IPR000917">
    <property type="entry name" value="Sulfatase_N"/>
</dbReference>
<name>A0ABU3F6R2_9ENTE</name>
<keyword evidence="5 7" id="KW-1133">Transmembrane helix</keyword>
<feature type="transmembrane region" description="Helical" evidence="7">
    <location>
        <begin position="209"/>
        <end position="228"/>
    </location>
</feature>
<dbReference type="PANTHER" id="PTHR47371">
    <property type="entry name" value="LIPOTEICHOIC ACID SYNTHASE"/>
    <property type="match status" value="1"/>
</dbReference>
<feature type="transmembrane region" description="Helical" evidence="7">
    <location>
        <begin position="104"/>
        <end position="126"/>
    </location>
</feature>
<evidence type="ECO:0000313" key="9">
    <source>
        <dbReference type="EMBL" id="MDT2758348.1"/>
    </source>
</evidence>
<dbReference type="Gene3D" id="3.40.720.10">
    <property type="entry name" value="Alkaline Phosphatase, subunit A"/>
    <property type="match status" value="1"/>
</dbReference>
<dbReference type="SUPFAM" id="SSF53649">
    <property type="entry name" value="Alkaline phosphatase-like"/>
    <property type="match status" value="1"/>
</dbReference>
<keyword evidence="4 7" id="KW-0812">Transmembrane</keyword>
<dbReference type="Proteomes" id="UP001181046">
    <property type="component" value="Unassembled WGS sequence"/>
</dbReference>
<evidence type="ECO:0000256" key="3">
    <source>
        <dbReference type="ARBA" id="ARBA00022475"/>
    </source>
</evidence>
<comment type="subcellular location">
    <subcellularLocation>
        <location evidence="1">Cell membrane</location>
        <topology evidence="1">Multi-pass membrane protein</topology>
    </subcellularLocation>
</comment>
<comment type="caution">
    <text evidence="9">The sequence shown here is derived from an EMBL/GenBank/DDBJ whole genome shotgun (WGS) entry which is preliminary data.</text>
</comment>
<dbReference type="InterPro" id="IPR017850">
    <property type="entry name" value="Alkaline_phosphatase_core_sf"/>
</dbReference>
<keyword evidence="10" id="KW-1185">Reference proteome</keyword>
<comment type="pathway">
    <text evidence="2">Cell wall biogenesis; lipoteichoic acid biosynthesis.</text>
</comment>
<gene>
    <name evidence="9" type="ORF">P7H27_00930</name>
</gene>
<dbReference type="CDD" id="cd16015">
    <property type="entry name" value="LTA_synthase"/>
    <property type="match status" value="1"/>
</dbReference>
<evidence type="ECO:0000256" key="6">
    <source>
        <dbReference type="ARBA" id="ARBA00023136"/>
    </source>
</evidence>
<accession>A0ABU3F6R2</accession>
<evidence type="ECO:0000256" key="5">
    <source>
        <dbReference type="ARBA" id="ARBA00022989"/>
    </source>
</evidence>
<sequence length="614" mass="69093">MLIVSILFFILLLKFLKIKPFIFKILVIGLLAVFQISSAMLLTQLLGQALEITDLYKFAMSSVVIRLAVASLTTGVVIFILLLLMQHTLSLNNKQRSAGKISTFISYTLYLILTFLGALSFTSAAWTKNRFGQAGIDEIVYTLSQPLAGADNSQIESFLLGPLLKSIVFSLSVLFATWFFIRILQFFYKKTHGVRDTGSRHRLRSFLKGLLLFTLGLAVLGAGIFSGVQQFGYAEVKAYFFETSELYENYYKDPASVQLEFPQTKRNLIYIYLESMEATYTSKKLGGAEQDNLLPNLTSFASTTGTNFSNTDLIGGAQQVPGVGFTVGGMVAQSAGIPLKVSGGYNANEYGNTTNFMPGAYSIGDILEKEGYNQTLLIGSDANFSGRDKYFTQHGNYDIRDYNYAKKNNWIPEDYHVWWGYEDEKLFEFSKRTLTELASKTEPFNFTMLTADTHFPNGLMTENTPELYSQQYSNVIHFSDQMLGKFLQWVQKQPFYDNTTIVIAGDHLSMDPTYFKDLPNNYTRTVFNLFLNSSIDPKQVKNRTFSTMDLYPSTLAALGVKIDGDRLGLGTNLFSDKQTIPEKLGLKEFSTELSQRSPYYEKNIMQGSDHLNTK</sequence>
<dbReference type="EMBL" id="JARQAJ010000001">
    <property type="protein sequence ID" value="MDT2758348.1"/>
    <property type="molecule type" value="Genomic_DNA"/>
</dbReference>
<feature type="transmembrane region" description="Helical" evidence="7">
    <location>
        <begin position="63"/>
        <end position="84"/>
    </location>
</feature>